<evidence type="ECO:0000256" key="11">
    <source>
        <dbReference type="RuleBase" id="RU000645"/>
    </source>
</evidence>
<keyword evidence="5 9" id="KW-0396">Initiation factor</keyword>
<evidence type="ECO:0000256" key="8">
    <source>
        <dbReference type="ARBA" id="ARBA00023134"/>
    </source>
</evidence>
<feature type="binding site" evidence="9">
    <location>
        <begin position="361"/>
        <end position="368"/>
    </location>
    <ligand>
        <name>GTP</name>
        <dbReference type="ChEBI" id="CHEBI:37565"/>
    </ligand>
</feature>
<dbReference type="InterPro" id="IPR044145">
    <property type="entry name" value="IF2_II"/>
</dbReference>
<feature type="coiled-coil region" evidence="12">
    <location>
        <begin position="652"/>
        <end position="679"/>
    </location>
</feature>
<evidence type="ECO:0000256" key="1">
    <source>
        <dbReference type="ARBA" id="ARBA00004496"/>
    </source>
</evidence>
<dbReference type="CDD" id="cd01887">
    <property type="entry name" value="IF2_eIF5B"/>
    <property type="match status" value="1"/>
</dbReference>
<dbReference type="PANTHER" id="PTHR43381">
    <property type="entry name" value="TRANSLATION INITIATION FACTOR IF-2-RELATED"/>
    <property type="match status" value="1"/>
</dbReference>
<dbReference type="SUPFAM" id="SSF52156">
    <property type="entry name" value="Initiation factor IF2/eIF5b, domain 3"/>
    <property type="match status" value="1"/>
</dbReference>
<dbReference type="Gene3D" id="3.40.50.300">
    <property type="entry name" value="P-loop containing nucleotide triphosphate hydrolases"/>
    <property type="match status" value="1"/>
</dbReference>
<gene>
    <name evidence="9 16" type="primary">infB</name>
    <name evidence="16" type="ORF">GWK41_08040</name>
</gene>
<dbReference type="InterPro" id="IPR009000">
    <property type="entry name" value="Transl_B-barrel_sf"/>
</dbReference>
<evidence type="ECO:0000256" key="6">
    <source>
        <dbReference type="ARBA" id="ARBA00022741"/>
    </source>
</evidence>
<dbReference type="CDD" id="cd03692">
    <property type="entry name" value="mtIF2_IVc"/>
    <property type="match status" value="1"/>
</dbReference>
<dbReference type="CDD" id="cd03702">
    <property type="entry name" value="IF2_mtIF2_II"/>
    <property type="match status" value="1"/>
</dbReference>
<feature type="region of interest" description="Disordered" evidence="13">
    <location>
        <begin position="148"/>
        <end position="212"/>
    </location>
</feature>
<dbReference type="InterPro" id="IPR000795">
    <property type="entry name" value="T_Tr_GTP-bd_dom"/>
</dbReference>
<comment type="caution">
    <text evidence="16">The sequence shown here is derived from an EMBL/GenBank/DDBJ whole genome shotgun (WGS) entry which is preliminary data.</text>
</comment>
<keyword evidence="4 9" id="KW-0963">Cytoplasm</keyword>
<dbReference type="Gene3D" id="3.40.50.10050">
    <property type="entry name" value="Translation initiation factor IF- 2, domain 3"/>
    <property type="match status" value="1"/>
</dbReference>
<evidence type="ECO:0000256" key="10">
    <source>
        <dbReference type="RuleBase" id="RU000644"/>
    </source>
</evidence>
<evidence type="ECO:0000256" key="13">
    <source>
        <dbReference type="SAM" id="MobiDB-lite"/>
    </source>
</evidence>
<accession>A0ABS1GJB7</accession>
<dbReference type="PROSITE" id="PS50222">
    <property type="entry name" value="EF_HAND_2"/>
    <property type="match status" value="1"/>
</dbReference>
<dbReference type="PROSITE" id="PS01176">
    <property type="entry name" value="IF2"/>
    <property type="match status" value="1"/>
</dbReference>
<dbReference type="Gene3D" id="2.40.30.10">
    <property type="entry name" value="Translation factors"/>
    <property type="match status" value="2"/>
</dbReference>
<keyword evidence="6 9" id="KW-0547">Nucleotide-binding</keyword>
<dbReference type="InterPro" id="IPR002048">
    <property type="entry name" value="EF_hand_dom"/>
</dbReference>
<evidence type="ECO:0000256" key="12">
    <source>
        <dbReference type="SAM" id="Coils"/>
    </source>
</evidence>
<comment type="similarity">
    <text evidence="2 9 10">Belongs to the TRAFAC class translation factor GTPase superfamily. Classic translation factor GTPase family. IF-2 subfamily.</text>
</comment>
<dbReference type="InterPro" id="IPR036925">
    <property type="entry name" value="TIF_IF2_dom3_sf"/>
</dbReference>
<evidence type="ECO:0000256" key="2">
    <source>
        <dbReference type="ARBA" id="ARBA00007733"/>
    </source>
</evidence>
<feature type="region of interest" description="Disordered" evidence="13">
    <location>
        <begin position="106"/>
        <end position="136"/>
    </location>
</feature>
<dbReference type="InterPro" id="IPR006847">
    <property type="entry name" value="IF2_N"/>
</dbReference>
<dbReference type="Pfam" id="PF00009">
    <property type="entry name" value="GTP_EFTU"/>
    <property type="match status" value="1"/>
</dbReference>
<sequence length="848" mass="95480">MTWKQLAEEIHNLTGETIKSPSTKVDEEVVSLLRDVLGDSAVVVEEETKEEKEEKKGIKLWDLAHDMKVSIDELKEGLKALGYEGNVDSFTVIDESVVEKLKQYVSEREKREEEKRKEEERLRKEREKAKEQKRKEIEEKKEFKAKLEERPVEKKKEKPRVKEEKKEAEKVKPVKEEKRVKKKVERVEKKEEKKPAVEEKEEKKEKLPEKEQIRLSKEEKAELEALKKLMGTQPKKKKKKKKKEKEEVKKVEKVAKEEEVKIAIIPEVITVRELADLLGLSVNQVMADLLQKGILATVNQTIDPEVALQIAEEHGFLAEIQKEGEELSIIEELPEEEKAKLLQEEEEGELIERPPVVTVMGHVDHGKTTLLDTIRKTDVAAREKGGITQHIGAYKIKLPNGKEITFLDTPGHEAFTTLRARGSKVADIAVLVVAADDGVKPQTVEAINHAKNAEVPIIVAINKIDKPGADPERVKRELSQYGLIPEEWGGDTIMVPVSAKTGQNVEELLENILLVAEILDLKANPKKPAVGTVIESKLDPKKGPVATVLIENGTLHQGDYFVAGYTWGKVRAMFDERGNQLKEAGPGTPVEILGFNEVPQAGDKFIVKKTEREARQLAEQRKRKREEEILAKKARIHFENLAGEKEINIIVKADVQGSLEAITKSLEELSEKFEDVSINVIHSGVGAVTESDVMLAAASNAIILGFNVRPDAAARKAAEEEHVDIKIYSIIYDLIEDMEKALKGMLEPVEREQFLGTCEVKQIFRIKGVGTVAGCIVTEGVIKRNAKARLVRDGVVIYDGEISSLKRFKEDVKEVSKGYECGLMLKDFNDVKPGDIIESYQIVQEKQE</sequence>
<dbReference type="InterPro" id="IPR000178">
    <property type="entry name" value="TF_IF2_bacterial-like"/>
</dbReference>
<comment type="subcellular location">
    <subcellularLocation>
        <location evidence="1 9 11">Cytoplasm</location>
    </subcellularLocation>
</comment>
<dbReference type="Pfam" id="PF04760">
    <property type="entry name" value="IF2_N"/>
    <property type="match status" value="1"/>
</dbReference>
<evidence type="ECO:0000256" key="7">
    <source>
        <dbReference type="ARBA" id="ARBA00022917"/>
    </source>
</evidence>
<dbReference type="HAMAP" id="MF_00100_B">
    <property type="entry name" value="IF_2_B"/>
    <property type="match status" value="1"/>
</dbReference>
<dbReference type="SUPFAM" id="SSF50447">
    <property type="entry name" value="Translation proteins"/>
    <property type="match status" value="2"/>
</dbReference>
<proteinExistence type="inferred from homology"/>
<comment type="caution">
    <text evidence="9">Lacks conserved residue(s) required for the propagation of feature annotation.</text>
</comment>
<dbReference type="Pfam" id="PF22042">
    <property type="entry name" value="EF-G_D2"/>
    <property type="match status" value="1"/>
</dbReference>
<dbReference type="PANTHER" id="PTHR43381:SF5">
    <property type="entry name" value="TR-TYPE G DOMAIN-CONTAINING PROTEIN"/>
    <property type="match status" value="1"/>
</dbReference>
<name>A0ABS1GJB7_9AQUI</name>
<evidence type="ECO:0000256" key="3">
    <source>
        <dbReference type="ARBA" id="ARBA00020675"/>
    </source>
</evidence>
<dbReference type="GO" id="GO:0003743">
    <property type="term" value="F:translation initiation factor activity"/>
    <property type="evidence" value="ECO:0007669"/>
    <property type="project" value="UniProtKB-KW"/>
</dbReference>
<dbReference type="EMBL" id="JAACYA010000002">
    <property type="protein sequence ID" value="MBK3333017.1"/>
    <property type="molecule type" value="Genomic_DNA"/>
</dbReference>
<keyword evidence="17" id="KW-1185">Reference proteome</keyword>
<comment type="function">
    <text evidence="9 10">One of the essential components for the initiation of protein synthesis. Protects formylmethionyl-tRNA from spontaneous hydrolysis and promotes its binding to the 30S ribosomal subunits. Also involved in the hydrolysis of GTP during the formation of the 70S ribosomal complex.</text>
</comment>
<evidence type="ECO:0000259" key="14">
    <source>
        <dbReference type="PROSITE" id="PS50222"/>
    </source>
</evidence>
<dbReference type="Proteomes" id="UP000772812">
    <property type="component" value="Unassembled WGS sequence"/>
</dbReference>
<dbReference type="InterPro" id="IPR015760">
    <property type="entry name" value="TIF_IF2"/>
</dbReference>
<dbReference type="InterPro" id="IPR005225">
    <property type="entry name" value="Small_GTP-bd"/>
</dbReference>
<keyword evidence="7 9" id="KW-0648">Protein biosynthesis</keyword>
<organism evidence="16 17">
    <name type="scientific">Persephonella atlantica</name>
    <dbReference type="NCBI Taxonomy" id="2699429"/>
    <lineage>
        <taxon>Bacteria</taxon>
        <taxon>Pseudomonadati</taxon>
        <taxon>Aquificota</taxon>
        <taxon>Aquificia</taxon>
        <taxon>Aquificales</taxon>
        <taxon>Hydrogenothermaceae</taxon>
        <taxon>Persephonella</taxon>
    </lineage>
</organism>
<keyword evidence="8 9" id="KW-0342">GTP-binding</keyword>
<dbReference type="InterPro" id="IPR004161">
    <property type="entry name" value="EFTu-like_2"/>
</dbReference>
<evidence type="ECO:0000259" key="15">
    <source>
        <dbReference type="PROSITE" id="PS51722"/>
    </source>
</evidence>
<dbReference type="NCBIfam" id="TIGR00231">
    <property type="entry name" value="small_GTP"/>
    <property type="match status" value="1"/>
</dbReference>
<dbReference type="InterPro" id="IPR027417">
    <property type="entry name" value="P-loop_NTPase"/>
</dbReference>
<evidence type="ECO:0000313" key="17">
    <source>
        <dbReference type="Proteomes" id="UP000772812"/>
    </source>
</evidence>
<protein>
    <recommendedName>
        <fullName evidence="3 9">Translation initiation factor IF-2</fullName>
    </recommendedName>
</protein>
<dbReference type="Pfam" id="PF11987">
    <property type="entry name" value="IF-2"/>
    <property type="match status" value="1"/>
</dbReference>
<feature type="binding site" evidence="9">
    <location>
        <begin position="462"/>
        <end position="465"/>
    </location>
    <ligand>
        <name>GTP</name>
        <dbReference type="ChEBI" id="CHEBI:37565"/>
    </ligand>
</feature>
<evidence type="ECO:0000313" key="16">
    <source>
        <dbReference type="EMBL" id="MBK3333017.1"/>
    </source>
</evidence>
<feature type="domain" description="Tr-type G" evidence="15">
    <location>
        <begin position="352"/>
        <end position="520"/>
    </location>
</feature>
<dbReference type="PROSITE" id="PS51722">
    <property type="entry name" value="G_TR_2"/>
    <property type="match status" value="1"/>
</dbReference>
<evidence type="ECO:0000256" key="9">
    <source>
        <dbReference type="HAMAP-Rule" id="MF_00100"/>
    </source>
</evidence>
<evidence type="ECO:0000256" key="4">
    <source>
        <dbReference type="ARBA" id="ARBA00022490"/>
    </source>
</evidence>
<dbReference type="Pfam" id="PF03144">
    <property type="entry name" value="GTP_EFTU_D2"/>
    <property type="match status" value="1"/>
</dbReference>
<feature type="domain" description="EF-hand" evidence="14">
    <location>
        <begin position="49"/>
        <end position="84"/>
    </location>
</feature>
<dbReference type="InterPro" id="IPR053905">
    <property type="entry name" value="EF-G-like_DII"/>
</dbReference>
<feature type="binding site" evidence="9">
    <location>
        <begin position="408"/>
        <end position="412"/>
    </location>
    <ligand>
        <name>GTP</name>
        <dbReference type="ChEBI" id="CHEBI:37565"/>
    </ligand>
</feature>
<dbReference type="SUPFAM" id="SSF52540">
    <property type="entry name" value="P-loop containing nucleoside triphosphate hydrolases"/>
    <property type="match status" value="1"/>
</dbReference>
<evidence type="ECO:0000256" key="5">
    <source>
        <dbReference type="ARBA" id="ARBA00022540"/>
    </source>
</evidence>
<dbReference type="NCBIfam" id="TIGR00487">
    <property type="entry name" value="IF-2"/>
    <property type="match status" value="1"/>
</dbReference>
<keyword evidence="12" id="KW-0175">Coiled coil</keyword>
<reference evidence="16 17" key="1">
    <citation type="journal article" date="2021" name="Syst. Appl. Microbiol.">
        <title>Persephonella atlantica sp. nov.: How to adapt to physico-chemical gradients in high temperature hydrothermal habitats.</title>
        <authorList>
            <person name="Francois D.X."/>
            <person name="Godfroy A."/>
            <person name="Mathien C."/>
            <person name="Aube J."/>
            <person name="Cathalot C."/>
            <person name="Lesongeur F."/>
            <person name="L'Haridon S."/>
            <person name="Philippon X."/>
            <person name="Roussel E.G."/>
        </authorList>
    </citation>
    <scope>NUCLEOTIDE SEQUENCE [LARGE SCALE GENOMIC DNA]</scope>
    <source>
        <strain evidence="16 17">MO1340</strain>
    </source>
</reference>
<dbReference type="InterPro" id="IPR023115">
    <property type="entry name" value="TIF_IF2_dom3"/>
</dbReference>